<sequence>MAPARPSSPTSLLWAHQLKREHGHLLKRMQDLESTNGKQENRIKSAEVAAKANASGEVAALAEQVEALDKSGVDQRLSIMERDVTRKLDDVQADSEAMTLQVAEMQKKGERAAEEERKKNLQKDKALLKRIGEVEEGLKTYEKSLDSIGKRINGTQFELIKQQLEGLSKQVNEEGSQMKMLGESVAALEAANDELRKANERLDKEVKNVATKSFDLSAKHSSKAASAEAQAQSGAIPETDSSRPKKSHKWSGGGADRDIVRTGSALFGHEIVASQSPAPKVVKPATTTKKPPGPKKKAVPKKRAVPKDPLTPGEKKSHKWGGGGADRDIIQAGLTDSGSKRSRPVEDEPEAAEAPKKQKPRTTGNPAVYPGGKIVRAGKGWFEVEEMTPSAASEASDQTPKRGRGRPRKHTISDGQTIGQDAVKRGPGRPRKFPSLRESEEELLTQNPGTRSTRRANQATATNNKRKADTAFGHTTKRTSGPASKKIKTAATSVTPEAELPSKLKAESNIYSSPVSSYSSLEADEASARPGTNGALPGVITSQPEKAPQRVKREIVQLDDDISAIVRQMSG</sequence>
<accession>A0ACC3NA28</accession>
<evidence type="ECO:0000313" key="2">
    <source>
        <dbReference type="Proteomes" id="UP001281147"/>
    </source>
</evidence>
<evidence type="ECO:0000313" key="1">
    <source>
        <dbReference type="EMBL" id="KAK3713232.1"/>
    </source>
</evidence>
<comment type="caution">
    <text evidence="1">The sequence shown here is derived from an EMBL/GenBank/DDBJ whole genome shotgun (WGS) entry which is preliminary data.</text>
</comment>
<proteinExistence type="predicted"/>
<gene>
    <name evidence="1" type="ORF">LTR37_008665</name>
</gene>
<protein>
    <submittedName>
        <fullName evidence="1">Uncharacterized protein</fullName>
    </submittedName>
</protein>
<dbReference type="EMBL" id="JAUTXU010000064">
    <property type="protein sequence ID" value="KAK3713232.1"/>
    <property type="molecule type" value="Genomic_DNA"/>
</dbReference>
<dbReference type="Proteomes" id="UP001281147">
    <property type="component" value="Unassembled WGS sequence"/>
</dbReference>
<name>A0ACC3NA28_9PEZI</name>
<reference evidence="1" key="1">
    <citation type="submission" date="2023-07" db="EMBL/GenBank/DDBJ databases">
        <title>Black Yeasts Isolated from many extreme environments.</title>
        <authorList>
            <person name="Coleine C."/>
            <person name="Stajich J.E."/>
            <person name="Selbmann L."/>
        </authorList>
    </citation>
    <scope>NUCLEOTIDE SEQUENCE</scope>
    <source>
        <strain evidence="1">CCFEE 5714</strain>
    </source>
</reference>
<organism evidence="1 2">
    <name type="scientific">Vermiconidia calcicola</name>
    <dbReference type="NCBI Taxonomy" id="1690605"/>
    <lineage>
        <taxon>Eukaryota</taxon>
        <taxon>Fungi</taxon>
        <taxon>Dikarya</taxon>
        <taxon>Ascomycota</taxon>
        <taxon>Pezizomycotina</taxon>
        <taxon>Dothideomycetes</taxon>
        <taxon>Dothideomycetidae</taxon>
        <taxon>Mycosphaerellales</taxon>
        <taxon>Extremaceae</taxon>
        <taxon>Vermiconidia</taxon>
    </lineage>
</organism>
<keyword evidence="2" id="KW-1185">Reference proteome</keyword>